<dbReference type="EMBL" id="CM018046">
    <property type="protein sequence ID" value="KAA8525512.1"/>
    <property type="molecule type" value="Genomic_DNA"/>
</dbReference>
<dbReference type="Proteomes" id="UP000325577">
    <property type="component" value="Linkage Group LG3"/>
</dbReference>
<protein>
    <submittedName>
        <fullName evidence="1">Uncharacterized protein</fullName>
    </submittedName>
</protein>
<sequence length="76" mass="8101">MSLAPYSDGFGVEPGIEGCNHGSLAVKEVFDAADEALMKNNHHVANPEPVYHEIRKLKANGGDFDAVDGGFGSGWR</sequence>
<organism evidence="1 2">
    <name type="scientific">Nyssa sinensis</name>
    <dbReference type="NCBI Taxonomy" id="561372"/>
    <lineage>
        <taxon>Eukaryota</taxon>
        <taxon>Viridiplantae</taxon>
        <taxon>Streptophyta</taxon>
        <taxon>Embryophyta</taxon>
        <taxon>Tracheophyta</taxon>
        <taxon>Spermatophyta</taxon>
        <taxon>Magnoliopsida</taxon>
        <taxon>eudicotyledons</taxon>
        <taxon>Gunneridae</taxon>
        <taxon>Pentapetalae</taxon>
        <taxon>asterids</taxon>
        <taxon>Cornales</taxon>
        <taxon>Nyssaceae</taxon>
        <taxon>Nyssa</taxon>
    </lineage>
</organism>
<evidence type="ECO:0000313" key="1">
    <source>
        <dbReference type="EMBL" id="KAA8525512.1"/>
    </source>
</evidence>
<keyword evidence="2" id="KW-1185">Reference proteome</keyword>
<dbReference type="AlphaFoldDB" id="A0A5J5A6N6"/>
<proteinExistence type="predicted"/>
<reference evidence="1 2" key="1">
    <citation type="submission" date="2019-09" db="EMBL/GenBank/DDBJ databases">
        <title>A chromosome-level genome assembly of the Chinese tupelo Nyssa sinensis.</title>
        <authorList>
            <person name="Yang X."/>
            <person name="Kang M."/>
            <person name="Yang Y."/>
            <person name="Xiong H."/>
            <person name="Wang M."/>
            <person name="Zhang Z."/>
            <person name="Wang Z."/>
            <person name="Wu H."/>
            <person name="Ma T."/>
            <person name="Liu J."/>
            <person name="Xi Z."/>
        </authorList>
    </citation>
    <scope>NUCLEOTIDE SEQUENCE [LARGE SCALE GENOMIC DNA]</scope>
    <source>
        <strain evidence="1">J267</strain>
        <tissue evidence="1">Leaf</tissue>
    </source>
</reference>
<name>A0A5J5A6N6_9ASTE</name>
<evidence type="ECO:0000313" key="2">
    <source>
        <dbReference type="Proteomes" id="UP000325577"/>
    </source>
</evidence>
<accession>A0A5J5A6N6</accession>
<gene>
    <name evidence="1" type="ORF">F0562_007367</name>
</gene>